<sequence>MAEQKTSVNRSVASAYSNKYISFSGHDMVCVFEIPITGKTISKVVGSLQTVTYSVHQEKTPVRCIGDMNAKGYVFGPRTIAGTLIFTVFNKHWAQDMMEEYLDAYKINAHFLVDELPPINITISFANEYGNKARLALYGVTFINEGQVMSINDLYTENTFQFFATDIDYLSNIASSTSGKPNHSNSDLPDVPNSNDSSSSSTTENNTSTDDADNDNNKKPYFYDIRNTVTEYIQFTSKISEAKANELLTKLFLDRADYIDEVNKLYSDKKITEAEKQTQLDKINSDYRLIKNIINNNTKKEGDTTN</sequence>
<evidence type="ECO:0000313" key="3">
    <source>
        <dbReference type="Proteomes" id="UP000255234"/>
    </source>
</evidence>
<reference evidence="2 3" key="1">
    <citation type="submission" date="2018-06" db="EMBL/GenBank/DDBJ databases">
        <authorList>
            <consortium name="Pathogen Informatics"/>
            <person name="Doyle S."/>
        </authorList>
    </citation>
    <scope>NUCLEOTIDE SEQUENCE [LARGE SCALE GENOMIC DNA]</scope>
    <source>
        <strain evidence="2 3">NCTC10571</strain>
    </source>
</reference>
<proteinExistence type="predicted"/>
<dbReference type="RefSeq" id="WP_115151652.1">
    <property type="nucleotide sequence ID" value="NZ_UGPP01000001.1"/>
</dbReference>
<dbReference type="AlphaFoldDB" id="A0A378NSC2"/>
<protein>
    <submittedName>
        <fullName evidence="2">Uncharacterized protein</fullName>
    </submittedName>
</protein>
<feature type="region of interest" description="Disordered" evidence="1">
    <location>
        <begin position="178"/>
        <end position="219"/>
    </location>
</feature>
<dbReference type="Proteomes" id="UP000255234">
    <property type="component" value="Unassembled WGS sequence"/>
</dbReference>
<gene>
    <name evidence="2" type="ORF">NCTC10571_01450</name>
</gene>
<feature type="compositionally biased region" description="Low complexity" evidence="1">
    <location>
        <begin position="184"/>
        <end position="209"/>
    </location>
</feature>
<evidence type="ECO:0000313" key="2">
    <source>
        <dbReference type="EMBL" id="STY71294.1"/>
    </source>
</evidence>
<accession>A0A378NSC2</accession>
<evidence type="ECO:0000256" key="1">
    <source>
        <dbReference type="SAM" id="MobiDB-lite"/>
    </source>
</evidence>
<organism evidence="2 3">
    <name type="scientific">Megamonas hypermegale</name>
    <dbReference type="NCBI Taxonomy" id="158847"/>
    <lineage>
        <taxon>Bacteria</taxon>
        <taxon>Bacillati</taxon>
        <taxon>Bacillota</taxon>
        <taxon>Negativicutes</taxon>
        <taxon>Selenomonadales</taxon>
        <taxon>Selenomonadaceae</taxon>
        <taxon>Megamonas</taxon>
    </lineage>
</organism>
<dbReference type="EMBL" id="UGPP01000001">
    <property type="protein sequence ID" value="STY71294.1"/>
    <property type="molecule type" value="Genomic_DNA"/>
</dbReference>
<name>A0A378NSC2_9FIRM</name>